<keyword evidence="3" id="KW-0064">Aspartyl protease</keyword>
<dbReference type="Pfam" id="PF00026">
    <property type="entry name" value="Asp"/>
    <property type="match status" value="1"/>
</dbReference>
<evidence type="ECO:0000256" key="2">
    <source>
        <dbReference type="ARBA" id="ARBA00022670"/>
    </source>
</evidence>
<evidence type="ECO:0000256" key="4">
    <source>
        <dbReference type="ARBA" id="ARBA00022801"/>
    </source>
</evidence>
<evidence type="ECO:0000256" key="1">
    <source>
        <dbReference type="ARBA" id="ARBA00007447"/>
    </source>
</evidence>
<evidence type="ECO:0000256" key="3">
    <source>
        <dbReference type="ARBA" id="ARBA00022750"/>
    </source>
</evidence>
<dbReference type="RefSeq" id="XP_056862284.1">
    <property type="nucleotide sequence ID" value="XM_057006304.1"/>
</dbReference>
<dbReference type="SUPFAM" id="SSF50630">
    <property type="entry name" value="Acid proteases"/>
    <property type="match status" value="1"/>
</dbReference>
<gene>
    <name evidence="12" type="primary">LOC108845164</name>
</gene>
<feature type="compositionally biased region" description="Low complexity" evidence="9">
    <location>
        <begin position="82"/>
        <end position="96"/>
    </location>
</feature>
<organism evidence="11 12">
    <name type="scientific">Raphanus sativus</name>
    <name type="common">Radish</name>
    <name type="synonym">Raphanus raphanistrum var. sativus</name>
    <dbReference type="NCBI Taxonomy" id="3726"/>
    <lineage>
        <taxon>Eukaryota</taxon>
        <taxon>Viridiplantae</taxon>
        <taxon>Streptophyta</taxon>
        <taxon>Embryophyta</taxon>
        <taxon>Tracheophyta</taxon>
        <taxon>Spermatophyta</taxon>
        <taxon>Magnoliopsida</taxon>
        <taxon>eudicotyledons</taxon>
        <taxon>Gunneridae</taxon>
        <taxon>Pentapetalae</taxon>
        <taxon>rosids</taxon>
        <taxon>malvids</taxon>
        <taxon>Brassicales</taxon>
        <taxon>Brassicaceae</taxon>
        <taxon>Brassiceae</taxon>
        <taxon>Raphanus</taxon>
    </lineage>
</organism>
<dbReference type="InterPro" id="IPR021109">
    <property type="entry name" value="Peptidase_aspartic_dom_sf"/>
</dbReference>
<feature type="disulfide bond" evidence="8">
    <location>
        <begin position="191"/>
        <end position="197"/>
    </location>
</feature>
<dbReference type="GO" id="GO:0004190">
    <property type="term" value="F:aspartic-type endopeptidase activity"/>
    <property type="evidence" value="ECO:0007669"/>
    <property type="project" value="UniProtKB-KW"/>
</dbReference>
<evidence type="ECO:0000313" key="12">
    <source>
        <dbReference type="RefSeq" id="XP_056862284.1"/>
    </source>
</evidence>
<name>A0A9W3DEL8_RAPSA</name>
<reference evidence="11" key="1">
    <citation type="journal article" date="2019" name="Database">
        <title>The radish genome database (RadishGD): an integrated information resource for radish genomics.</title>
        <authorList>
            <person name="Yu H.J."/>
            <person name="Baek S."/>
            <person name="Lee Y.J."/>
            <person name="Cho A."/>
            <person name="Mun J.H."/>
        </authorList>
    </citation>
    <scope>NUCLEOTIDE SEQUENCE [LARGE SCALE GENOMIC DNA]</scope>
    <source>
        <strain evidence="11">cv. WK10039</strain>
    </source>
</reference>
<evidence type="ECO:0000256" key="8">
    <source>
        <dbReference type="PIRSR" id="PIRSR601461-2"/>
    </source>
</evidence>
<comment type="similarity">
    <text evidence="1">Belongs to the peptidase A1 family.</text>
</comment>
<evidence type="ECO:0000256" key="5">
    <source>
        <dbReference type="ARBA" id="ARBA00023145"/>
    </source>
</evidence>
<keyword evidence="2" id="KW-0645">Protease</keyword>
<keyword evidence="4" id="KW-0378">Hydrolase</keyword>
<dbReference type="Proteomes" id="UP000504610">
    <property type="component" value="Chromosome 3"/>
</dbReference>
<keyword evidence="7" id="KW-0325">Glycoprotein</keyword>
<protein>
    <submittedName>
        <fullName evidence="12">Uncharacterized protein LOC108845164</fullName>
    </submittedName>
</protein>
<dbReference type="InterPro" id="IPR033121">
    <property type="entry name" value="PEPTIDASE_A1"/>
</dbReference>
<dbReference type="PROSITE" id="PS00141">
    <property type="entry name" value="ASP_PROTEASE"/>
    <property type="match status" value="1"/>
</dbReference>
<feature type="region of interest" description="Disordered" evidence="9">
    <location>
        <begin position="71"/>
        <end position="124"/>
    </location>
</feature>
<dbReference type="PROSITE" id="PS51767">
    <property type="entry name" value="PEPTIDASE_A1"/>
    <property type="match status" value="1"/>
</dbReference>
<feature type="domain" description="Peptidase A1" evidence="10">
    <location>
        <begin position="160"/>
        <end position="244"/>
    </location>
</feature>
<dbReference type="Gene3D" id="2.40.70.10">
    <property type="entry name" value="Acid Proteases"/>
    <property type="match status" value="1"/>
</dbReference>
<dbReference type="GeneID" id="108845164"/>
<reference evidence="12" key="2">
    <citation type="submission" date="2025-08" db="UniProtKB">
        <authorList>
            <consortium name="RefSeq"/>
        </authorList>
    </citation>
    <scope>IDENTIFICATION</scope>
    <source>
        <tissue evidence="12">Leaf</tissue>
    </source>
</reference>
<evidence type="ECO:0000313" key="11">
    <source>
        <dbReference type="Proteomes" id="UP000504610"/>
    </source>
</evidence>
<proteinExistence type="inferred from homology"/>
<evidence type="ECO:0000256" key="7">
    <source>
        <dbReference type="ARBA" id="ARBA00023180"/>
    </source>
</evidence>
<dbReference type="InterPro" id="IPR001461">
    <property type="entry name" value="Aspartic_peptidase_A1"/>
</dbReference>
<evidence type="ECO:0000259" key="10">
    <source>
        <dbReference type="PROSITE" id="PS51767"/>
    </source>
</evidence>
<keyword evidence="5" id="KW-0865">Zymogen</keyword>
<keyword evidence="6 8" id="KW-1015">Disulfide bond</keyword>
<evidence type="ECO:0000256" key="9">
    <source>
        <dbReference type="SAM" id="MobiDB-lite"/>
    </source>
</evidence>
<dbReference type="AlphaFoldDB" id="A0A9W3DEL8"/>
<dbReference type="KEGG" id="rsz:108845164"/>
<sequence length="244" mass="27919">MYFLACIYISRNRGFWGFFDRPVRKSAPNLLACEHIERSRENADSLDFEPNWIYQFELLRNEMIELEKRVQRSTDESVNEEGSSGDPSTSGSSTKGVEFVQSSKKENVTDKNTPSNQRNKHSMKDVWQGLQRLGSDSVTAIELLRRLHQFAIRILTYAQYYGEIAIGTPPQKFTVVFDTGSSNLCVPSSECYFSIACLFHSRYKSSRSSTYEKNAMPFFVVLCSESVDQLRLFEGTLHVIENLA</sequence>
<dbReference type="PANTHER" id="PTHR47966:SF76">
    <property type="entry name" value="ASPARTIC PROTEINASE A1"/>
    <property type="match status" value="1"/>
</dbReference>
<dbReference type="PANTHER" id="PTHR47966">
    <property type="entry name" value="BETA-SITE APP-CLEAVING ENZYME, ISOFORM A-RELATED"/>
    <property type="match status" value="1"/>
</dbReference>
<dbReference type="InterPro" id="IPR001969">
    <property type="entry name" value="Aspartic_peptidase_AS"/>
</dbReference>
<keyword evidence="11" id="KW-1185">Reference proteome</keyword>
<accession>A0A9W3DEL8</accession>
<evidence type="ECO:0000256" key="6">
    <source>
        <dbReference type="ARBA" id="ARBA00023157"/>
    </source>
</evidence>
<dbReference type="OrthoDB" id="771136at2759"/>
<dbReference type="GO" id="GO:0006508">
    <property type="term" value="P:proteolysis"/>
    <property type="evidence" value="ECO:0007669"/>
    <property type="project" value="UniProtKB-KW"/>
</dbReference>